<dbReference type="InterPro" id="IPR011330">
    <property type="entry name" value="Glyco_hydro/deAcase_b/a-brl"/>
</dbReference>
<evidence type="ECO:0000313" key="1">
    <source>
        <dbReference type="EMBL" id="PJF36007.1"/>
    </source>
</evidence>
<proteinExistence type="predicted"/>
<comment type="caution">
    <text evidence="1">The sequence shown here is derived from an EMBL/GenBank/DDBJ whole genome shotgun (WGS) entry which is preliminary data.</text>
</comment>
<dbReference type="Gene3D" id="3.20.110.10">
    <property type="entry name" value="Glycoside hydrolase 38, N terminal domain"/>
    <property type="match status" value="1"/>
</dbReference>
<dbReference type="EMBL" id="PGTM01000088">
    <property type="protein sequence ID" value="PJF36007.1"/>
    <property type="molecule type" value="Genomic_DNA"/>
</dbReference>
<dbReference type="InterPro" id="IPR027291">
    <property type="entry name" value="Glyco_hydro_38_N_sf"/>
</dbReference>
<sequence>MDAPSLRYASYHLHIASLLPHLQRANPSFQAQLALMRALDSALDLLESAPTFLHLTVAGGCAVLESYLRLRPEHLERLEAAVQGGQLHLNPFYALPEPAWHTPEGLIRNLLRGTASAAVFGGAMPVALCLGAAALPEWLPQVLRGFNLQAVLAESRPAQPLERLWQGDDGTHIPRATIHTLATPEALTKDLRDQIASACQSGHLLIACQWSEPMSAAAWRDRWSALVQRHRLDVVLHSTPTAFARAALINAALTPEHTPQVRSAQARPSPEALAKVERFLSDTFEPLIVFAALQGHAALPRQPQRLIAQLWQPIFDRTSEFLSTEAQKAAESALLGYLTDLQEQAARFAQEIGLRSAMNLAQQLAHVDEPRFRLSACKLPDDPMRSGVILRGRLESDQGAWIAIRPLRRFACCESISLAEAPSGGALAVAEDGTFRFYAEPRYLYTFWLHD</sequence>
<reference evidence="1 2" key="1">
    <citation type="submission" date="2017-11" db="EMBL/GenBank/DDBJ databases">
        <title>Evolution of Phototrophy in the Chloroflexi Phylum Driven by Horizontal Gene Transfer.</title>
        <authorList>
            <person name="Ward L.M."/>
            <person name="Hemp J."/>
            <person name="Shih P.M."/>
            <person name="Mcglynn S.E."/>
            <person name="Fischer W."/>
        </authorList>
    </citation>
    <scope>NUCLEOTIDE SEQUENCE [LARGE SCALE GENOMIC DNA]</scope>
    <source>
        <strain evidence="1">JP3_13</strain>
    </source>
</reference>
<accession>A0A2M8PEM5</accession>
<gene>
    <name evidence="1" type="ORF">CUN49_07680</name>
</gene>
<dbReference type="Proteomes" id="UP000229681">
    <property type="component" value="Unassembled WGS sequence"/>
</dbReference>
<evidence type="ECO:0008006" key="3">
    <source>
        <dbReference type="Google" id="ProtNLM"/>
    </source>
</evidence>
<dbReference type="SUPFAM" id="SSF88713">
    <property type="entry name" value="Glycoside hydrolase/deacetylase"/>
    <property type="match status" value="1"/>
</dbReference>
<name>A0A2M8PEM5_9CHLR</name>
<dbReference type="GO" id="GO:0005975">
    <property type="term" value="P:carbohydrate metabolic process"/>
    <property type="evidence" value="ECO:0007669"/>
    <property type="project" value="InterPro"/>
</dbReference>
<protein>
    <recommendedName>
        <fullName evidence="3">Glycoside hydrolase family 57 N-terminal domain-containing protein</fullName>
    </recommendedName>
</protein>
<dbReference type="AlphaFoldDB" id="A0A2M8PEM5"/>
<evidence type="ECO:0000313" key="2">
    <source>
        <dbReference type="Proteomes" id="UP000229681"/>
    </source>
</evidence>
<organism evidence="1 2">
    <name type="scientific">Candidatus Thermofonsia Clade 1 bacterium</name>
    <dbReference type="NCBI Taxonomy" id="2364210"/>
    <lineage>
        <taxon>Bacteria</taxon>
        <taxon>Bacillati</taxon>
        <taxon>Chloroflexota</taxon>
        <taxon>Candidatus Thermofontia</taxon>
        <taxon>Candidatus Thermofonsia Clade 1</taxon>
    </lineage>
</organism>